<dbReference type="Proteomes" id="UP000094784">
    <property type="component" value="Unassembled WGS sequence"/>
</dbReference>
<comment type="caution">
    <text evidence="1">The sequence shown here is derived from an EMBL/GenBank/DDBJ whole genome shotgun (WGS) entry which is preliminary data.</text>
</comment>
<dbReference type="AlphaFoldDB" id="A0A1E4R9Z0"/>
<sequence>MSYEEAEKRAQELGFSVHMHNSERNWFNAIKRLDYTGQSYSLQVWTDTEEFKFSKLVRAVEITTGKCGSFKDDVHFISWQRSFLDVIERLAVLE</sequence>
<gene>
    <name evidence="1" type="ORF">BG258_15925</name>
</gene>
<evidence type="ECO:0000313" key="1">
    <source>
        <dbReference type="EMBL" id="ODV57290.1"/>
    </source>
</evidence>
<protein>
    <submittedName>
        <fullName evidence="1">Uncharacterized protein</fullName>
    </submittedName>
</protein>
<proteinExistence type="predicted"/>
<evidence type="ECO:0000313" key="2">
    <source>
        <dbReference type="Proteomes" id="UP000094784"/>
    </source>
</evidence>
<organism evidence="1 2">
    <name type="scientific">Lysinibacillus fusiformis</name>
    <dbReference type="NCBI Taxonomy" id="28031"/>
    <lineage>
        <taxon>Bacteria</taxon>
        <taxon>Bacillati</taxon>
        <taxon>Bacillota</taxon>
        <taxon>Bacilli</taxon>
        <taxon>Bacillales</taxon>
        <taxon>Bacillaceae</taxon>
        <taxon>Lysinibacillus</taxon>
    </lineage>
</organism>
<dbReference type="EMBL" id="MECQ01000001">
    <property type="protein sequence ID" value="ODV57290.1"/>
    <property type="molecule type" value="Genomic_DNA"/>
</dbReference>
<accession>A0A1E4R9Z0</accession>
<dbReference type="RefSeq" id="WP_069482194.1">
    <property type="nucleotide sequence ID" value="NZ_KV766182.1"/>
</dbReference>
<name>A0A1E4R9Z0_9BACI</name>
<reference evidence="1 2" key="1">
    <citation type="submission" date="2016-09" db="EMBL/GenBank/DDBJ databases">
        <title>Draft genome sequence of the soil isolate, Lysinibacillus fusiformis M5, a potential hypoxanthine producer.</title>
        <authorList>
            <person name="Gallegos-Monterrosa R."/>
            <person name="Maroti G."/>
            <person name="Balint B."/>
            <person name="Kovacs A.T."/>
        </authorList>
    </citation>
    <scope>NUCLEOTIDE SEQUENCE [LARGE SCALE GENOMIC DNA]</scope>
    <source>
        <strain evidence="1 2">M5</strain>
    </source>
</reference>